<dbReference type="GO" id="GO:0046854">
    <property type="term" value="P:phosphatidylinositol phosphate biosynthetic process"/>
    <property type="evidence" value="ECO:0007669"/>
    <property type="project" value="TreeGrafter"/>
</dbReference>
<reference evidence="6" key="1">
    <citation type="journal article" date="2014" name="Insect Biochem. Mol. Biol.">
        <title>An insight into the sialome of the frog biting fly, Corethrella appendiculata.</title>
        <authorList>
            <person name="Ribeiro J.M.C."/>
            <person name="Chagas A.C."/>
            <person name="Pham V.M."/>
            <person name="Lounibos L.P."/>
            <person name="Calvo E."/>
        </authorList>
    </citation>
    <scope>NUCLEOTIDE SEQUENCE</scope>
    <source>
        <tissue evidence="6">Salivary glands</tissue>
    </source>
</reference>
<dbReference type="Pfam" id="PF03770">
    <property type="entry name" value="IPK"/>
    <property type="match status" value="2"/>
</dbReference>
<feature type="compositionally biased region" description="Low complexity" evidence="5">
    <location>
        <begin position="421"/>
        <end position="440"/>
    </location>
</feature>
<organism evidence="6">
    <name type="scientific">Corethrella appendiculata</name>
    <dbReference type="NCBI Taxonomy" id="1370023"/>
    <lineage>
        <taxon>Eukaryota</taxon>
        <taxon>Metazoa</taxon>
        <taxon>Ecdysozoa</taxon>
        <taxon>Arthropoda</taxon>
        <taxon>Hexapoda</taxon>
        <taxon>Insecta</taxon>
        <taxon>Pterygota</taxon>
        <taxon>Neoptera</taxon>
        <taxon>Endopterygota</taxon>
        <taxon>Diptera</taxon>
        <taxon>Nematocera</taxon>
        <taxon>Culicoidea</taxon>
        <taxon>Chaoboridae</taxon>
        <taxon>Corethrella</taxon>
    </lineage>
</organism>
<evidence type="ECO:0000256" key="3">
    <source>
        <dbReference type="ARBA" id="ARBA00022777"/>
    </source>
</evidence>
<dbReference type="GO" id="GO:0000828">
    <property type="term" value="F:inositol hexakisphosphate kinase activity"/>
    <property type="evidence" value="ECO:0007669"/>
    <property type="project" value="TreeGrafter"/>
</dbReference>
<feature type="region of interest" description="Disordered" evidence="5">
    <location>
        <begin position="158"/>
        <end position="182"/>
    </location>
</feature>
<protein>
    <recommendedName>
        <fullName evidence="4">Kinase</fullName>
        <ecNumber evidence="4">2.7.-.-</ecNumber>
    </recommendedName>
</protein>
<feature type="compositionally biased region" description="Basic residues" evidence="5">
    <location>
        <begin position="401"/>
        <end position="420"/>
    </location>
</feature>
<accession>U5EUR6</accession>
<keyword evidence="3 4" id="KW-0418">Kinase</keyword>
<evidence type="ECO:0000256" key="4">
    <source>
        <dbReference type="RuleBase" id="RU363090"/>
    </source>
</evidence>
<name>U5EUR6_9DIPT</name>
<dbReference type="GO" id="GO:0005737">
    <property type="term" value="C:cytoplasm"/>
    <property type="evidence" value="ECO:0007669"/>
    <property type="project" value="TreeGrafter"/>
</dbReference>
<evidence type="ECO:0000256" key="1">
    <source>
        <dbReference type="ARBA" id="ARBA00007374"/>
    </source>
</evidence>
<dbReference type="EC" id="2.7.-.-" evidence="4"/>
<dbReference type="EMBL" id="GANO01003749">
    <property type="protein sequence ID" value="JAB56122.1"/>
    <property type="molecule type" value="mRNA"/>
</dbReference>
<dbReference type="SUPFAM" id="SSF56104">
    <property type="entry name" value="SAICAR synthase-like"/>
    <property type="match status" value="1"/>
</dbReference>
<dbReference type="Gene3D" id="3.30.470.160">
    <property type="entry name" value="Inositol polyphosphate kinase"/>
    <property type="match status" value="2"/>
</dbReference>
<dbReference type="PANTHER" id="PTHR12400:SF21">
    <property type="entry name" value="KINASE"/>
    <property type="match status" value="1"/>
</dbReference>
<feature type="compositionally biased region" description="Basic and acidic residues" evidence="5">
    <location>
        <begin position="158"/>
        <end position="172"/>
    </location>
</feature>
<feature type="compositionally biased region" description="Acidic residues" evidence="5">
    <location>
        <begin position="590"/>
        <end position="605"/>
    </location>
</feature>
<feature type="region of interest" description="Disordered" evidence="5">
    <location>
        <begin position="385"/>
        <end position="451"/>
    </location>
</feature>
<dbReference type="InterPro" id="IPR038286">
    <property type="entry name" value="IPK_sf"/>
</dbReference>
<evidence type="ECO:0000313" key="6">
    <source>
        <dbReference type="EMBL" id="JAB56122.1"/>
    </source>
</evidence>
<feature type="region of interest" description="Disordered" evidence="5">
    <location>
        <begin position="578"/>
        <end position="618"/>
    </location>
</feature>
<comment type="similarity">
    <text evidence="1 4">Belongs to the inositol phosphokinase (IPK) family.</text>
</comment>
<proteinExistence type="evidence at transcript level"/>
<dbReference type="AlphaFoldDB" id="U5EUR6"/>
<sequence>MVYFLGNWGMGDIESNTCQNVSNIVTNITSQLSTANQQKLQQQQQQQQQLSPTTIVNNDASTNELTSFLKSNHISNQHLHHHLQQHHHDTESDEDEIALHPLNNQVGGHTRLLLLNQSTVIKPLNVRELEFYENIPNDIQQFVPKYKGVMQATTTGKLEKRYSPSFRDDQPSRKTSASKRKRDEVMRMKIHKNGIPSEVLKSISHLDNSNKQYFLMLENITSQYRQPCILDLKMGTRQHGDDATAEKRSKQMAKCAASTSASLGVRLCGMQVYQANLDHYMKRDKYWGRELNEDGFKGALYSFFHNGYRLRLKVIEKVLQKLEQLRRVIEKQSSYRFYSCSLLIVYEGYEDVNTTKFYTTTDCCDDRSTSYCYDADASNSSLDYNCSSSHESHDEDIDNHHLHHPHRQNHHHHHQLHPSHHPSSCNSNISSDNSSSNLSTDSHHRGYGEAAARGAKVPFIPISEETIYLEHPSDLPAHTANTLNVTQCNSSSPHSMDSWMNYSSTSSSDDYACAFVSPIHVQKQSSAIVSSSTATLTSAAAAALTSGTSTIPSTNVIVSAGTGNQSTKSIINKNMNNKKINNNHLHSHDDDFDDDDDDENEDEELAPPQIKAISSKRLRSKDKSIVTNLKRKSTVGSTSTSTTSGGLLTTKLRSNSLNSNSSIGLADVRMIDFAHTTFEMKKSSLLNTAAALGETTTSSTKIHHGPDSGFLRGLDSLKRILKEISDEDH</sequence>
<dbReference type="GO" id="GO:0005634">
    <property type="term" value="C:nucleus"/>
    <property type="evidence" value="ECO:0007669"/>
    <property type="project" value="TreeGrafter"/>
</dbReference>
<dbReference type="InterPro" id="IPR005522">
    <property type="entry name" value="IPK"/>
</dbReference>
<keyword evidence="2 4" id="KW-0808">Transferase</keyword>
<dbReference type="GO" id="GO:0032958">
    <property type="term" value="P:inositol phosphate biosynthetic process"/>
    <property type="evidence" value="ECO:0007669"/>
    <property type="project" value="InterPro"/>
</dbReference>
<evidence type="ECO:0000256" key="2">
    <source>
        <dbReference type="ARBA" id="ARBA00022679"/>
    </source>
</evidence>
<evidence type="ECO:0000256" key="5">
    <source>
        <dbReference type="SAM" id="MobiDB-lite"/>
    </source>
</evidence>
<dbReference type="PANTHER" id="PTHR12400">
    <property type="entry name" value="INOSITOL POLYPHOSPHATE KINASE"/>
    <property type="match status" value="1"/>
</dbReference>